<accession>A0A6N2KKP9</accession>
<evidence type="ECO:0000313" key="1">
    <source>
        <dbReference type="EMBL" id="VFU28593.1"/>
    </source>
</evidence>
<reference evidence="1" key="1">
    <citation type="submission" date="2019-03" db="EMBL/GenBank/DDBJ databases">
        <authorList>
            <person name="Mank J."/>
            <person name="Almeida P."/>
        </authorList>
    </citation>
    <scope>NUCLEOTIDE SEQUENCE</scope>
    <source>
        <strain evidence="1">78183</strain>
    </source>
</reference>
<gene>
    <name evidence="1" type="ORF">SVIM_LOCUS95975</name>
</gene>
<dbReference type="AlphaFoldDB" id="A0A6N2KKP9"/>
<protein>
    <submittedName>
        <fullName evidence="1">Uncharacterized protein</fullName>
    </submittedName>
</protein>
<name>A0A6N2KKP9_SALVM</name>
<organism evidence="1">
    <name type="scientific">Salix viminalis</name>
    <name type="common">Common osier</name>
    <name type="synonym">Basket willow</name>
    <dbReference type="NCBI Taxonomy" id="40686"/>
    <lineage>
        <taxon>Eukaryota</taxon>
        <taxon>Viridiplantae</taxon>
        <taxon>Streptophyta</taxon>
        <taxon>Embryophyta</taxon>
        <taxon>Tracheophyta</taxon>
        <taxon>Spermatophyta</taxon>
        <taxon>Magnoliopsida</taxon>
        <taxon>eudicotyledons</taxon>
        <taxon>Gunneridae</taxon>
        <taxon>Pentapetalae</taxon>
        <taxon>rosids</taxon>
        <taxon>fabids</taxon>
        <taxon>Malpighiales</taxon>
        <taxon>Salicaceae</taxon>
        <taxon>Saliceae</taxon>
        <taxon>Salix</taxon>
    </lineage>
</organism>
<dbReference type="EMBL" id="CAADRP010000446">
    <property type="protein sequence ID" value="VFU28593.1"/>
    <property type="molecule type" value="Genomic_DNA"/>
</dbReference>
<proteinExistence type="predicted"/>
<sequence>MNQTQYSEVAFSKAKEETKNDLYPEIIAARDYMNPILMAVAEESVNMLQFPDKDTSFKLSNVVLQLQDCSQSCSSSREIDRTLLHVMSKPTTCRFVHGRPPSRPINARLFGSGGPLSPF</sequence>